<keyword evidence="1" id="KW-1133">Transmembrane helix</keyword>
<protein>
    <submittedName>
        <fullName evidence="2">Uncharacterized protein</fullName>
    </submittedName>
</protein>
<keyword evidence="1" id="KW-0812">Transmembrane</keyword>
<comment type="caution">
    <text evidence="2">The sequence shown here is derived from an EMBL/GenBank/DDBJ whole genome shotgun (WGS) entry which is preliminary data.</text>
</comment>
<sequence length="245" mass="27304">MQCDSNKEASNNYGNAYTKQYPPMNQPLIGLEICIRIPNNAAPPSYGQYPQQPSDYPAPGAGYPGQTPKYQQQGYVITPIYRLWNTIQLTPIKSNFKAFLIISGIFYMIWGIIAFGLEIGIITSAYLTYYRGIWAGVFLIGGGISMLVVACKKAKNLNKLILTFTVTMIICIFALLSSILNIYGLSRCNPDPHWYNYCDRLLATNLKIVILVLFVIANIHSIINMFVTGKVQKRAATTSPTNIPN</sequence>
<evidence type="ECO:0000313" key="2">
    <source>
        <dbReference type="EMBL" id="CAF4172113.1"/>
    </source>
</evidence>
<feature type="transmembrane region" description="Helical" evidence="1">
    <location>
        <begin position="133"/>
        <end position="151"/>
    </location>
</feature>
<accession>A0A819Z6J5</accession>
<feature type="transmembrane region" description="Helical" evidence="1">
    <location>
        <begin position="160"/>
        <end position="186"/>
    </location>
</feature>
<feature type="transmembrane region" description="Helical" evidence="1">
    <location>
        <begin position="206"/>
        <end position="227"/>
    </location>
</feature>
<evidence type="ECO:0000256" key="1">
    <source>
        <dbReference type="SAM" id="Phobius"/>
    </source>
</evidence>
<reference evidence="2" key="1">
    <citation type="submission" date="2021-02" db="EMBL/GenBank/DDBJ databases">
        <authorList>
            <person name="Nowell W R."/>
        </authorList>
    </citation>
    <scope>NUCLEOTIDE SEQUENCE</scope>
</reference>
<dbReference type="Proteomes" id="UP000663844">
    <property type="component" value="Unassembled WGS sequence"/>
</dbReference>
<keyword evidence="1" id="KW-0472">Membrane</keyword>
<proteinExistence type="predicted"/>
<evidence type="ECO:0000313" key="3">
    <source>
        <dbReference type="Proteomes" id="UP000663844"/>
    </source>
</evidence>
<feature type="transmembrane region" description="Helical" evidence="1">
    <location>
        <begin position="98"/>
        <end position="127"/>
    </location>
</feature>
<gene>
    <name evidence="2" type="ORF">OXD698_LOCUS39231</name>
</gene>
<organism evidence="2 3">
    <name type="scientific">Adineta steineri</name>
    <dbReference type="NCBI Taxonomy" id="433720"/>
    <lineage>
        <taxon>Eukaryota</taxon>
        <taxon>Metazoa</taxon>
        <taxon>Spiralia</taxon>
        <taxon>Gnathifera</taxon>
        <taxon>Rotifera</taxon>
        <taxon>Eurotatoria</taxon>
        <taxon>Bdelloidea</taxon>
        <taxon>Adinetida</taxon>
        <taxon>Adinetidae</taxon>
        <taxon>Adineta</taxon>
    </lineage>
</organism>
<dbReference type="EMBL" id="CAJOAZ010007847">
    <property type="protein sequence ID" value="CAF4172113.1"/>
    <property type="molecule type" value="Genomic_DNA"/>
</dbReference>
<name>A0A819Z6J5_9BILA</name>
<dbReference type="AlphaFoldDB" id="A0A819Z6J5"/>